<keyword evidence="2" id="KW-0812">Transmembrane</keyword>
<feature type="transmembrane region" description="Helical" evidence="2">
    <location>
        <begin position="447"/>
        <end position="471"/>
    </location>
</feature>
<dbReference type="RefSeq" id="WP_123820775.1">
    <property type="nucleotide sequence ID" value="NZ_RKQG01000002.1"/>
</dbReference>
<organism evidence="3 4">
    <name type="scientific">Kitasatospora cineracea</name>
    <dbReference type="NCBI Taxonomy" id="88074"/>
    <lineage>
        <taxon>Bacteria</taxon>
        <taxon>Bacillati</taxon>
        <taxon>Actinomycetota</taxon>
        <taxon>Actinomycetes</taxon>
        <taxon>Kitasatosporales</taxon>
        <taxon>Streptomycetaceae</taxon>
        <taxon>Kitasatospora</taxon>
    </lineage>
</organism>
<feature type="compositionally biased region" description="Pro residues" evidence="1">
    <location>
        <begin position="530"/>
        <end position="539"/>
    </location>
</feature>
<feature type="transmembrane region" description="Helical" evidence="2">
    <location>
        <begin position="46"/>
        <end position="64"/>
    </location>
</feature>
<feature type="compositionally biased region" description="Pro residues" evidence="1">
    <location>
        <begin position="509"/>
        <end position="521"/>
    </location>
</feature>
<evidence type="ECO:0000313" key="3">
    <source>
        <dbReference type="EMBL" id="RPE29209.1"/>
    </source>
</evidence>
<dbReference type="SUPFAM" id="SSF110296">
    <property type="entry name" value="Oligoxyloglucan reducing end-specific cellobiohydrolase"/>
    <property type="match status" value="1"/>
</dbReference>
<feature type="transmembrane region" description="Helical" evidence="2">
    <location>
        <begin position="71"/>
        <end position="91"/>
    </location>
</feature>
<gene>
    <name evidence="3" type="ORF">EDD38_6363</name>
</gene>
<sequence>MRNDGGRALRWAGHPGTLLAVAVLAFNDRVGKRAWPGAVTGKVSDAAWMLVVPPVLALVASAVPRLRGRPAALLGVALTAVTFAVAKSSAAGAELASAGWSALTGVPSRTVADPGDLLALPVLALSWWLWRRSARPRPLRRVLALVGTPLAAAAMVATTPVPQTAPRLWSQDGRPMVYDGVWWTTRDGGLTWQAVPYGKKHPAPPAVTPDPAAGQCLPAPDRLCFRLRGYGLPVEASRDGGRTWQPEYTPPLRLTPVDGYGYWYGGGTGTDADPDREQAPDPDASTGTSTSTGTEASAGRGGLVVADVPGGHTVIVNYPLRGLQVRDVDGRWHGVELPPQSDSARAGGYELVGVPFMCLVVALVAGWAAVFTGLGAYRLRLDRASGPPYLPWWLVFRQAVPFGWLVAALVFGGGRVPWTAWLVPAAVVALVVPCWRRPLPARPMSGGSTAGVFAVGVGVLGVTSLGLLGSLGSRFSWQGYCGQALLWAVLGSGLAAVVGASSRPSLPPRYPLPVPAPPSAPSPLTLRPPSVLPAPPPGGPGSKPVRRLGR</sequence>
<dbReference type="AlphaFoldDB" id="A0A3N4RCX0"/>
<evidence type="ECO:0000256" key="2">
    <source>
        <dbReference type="SAM" id="Phobius"/>
    </source>
</evidence>
<feature type="transmembrane region" description="Helical" evidence="2">
    <location>
        <begin position="351"/>
        <end position="377"/>
    </location>
</feature>
<keyword evidence="2" id="KW-0472">Membrane</keyword>
<feature type="region of interest" description="Disordered" evidence="1">
    <location>
        <begin position="509"/>
        <end position="550"/>
    </location>
</feature>
<reference evidence="3 4" key="1">
    <citation type="submission" date="2018-11" db="EMBL/GenBank/DDBJ databases">
        <title>Sequencing the genomes of 1000 actinobacteria strains.</title>
        <authorList>
            <person name="Klenk H.-P."/>
        </authorList>
    </citation>
    <scope>NUCLEOTIDE SEQUENCE [LARGE SCALE GENOMIC DNA]</scope>
    <source>
        <strain evidence="3 4">DSM 44781</strain>
    </source>
</reference>
<feature type="transmembrane region" description="Helical" evidence="2">
    <location>
        <begin position="9"/>
        <end position="26"/>
    </location>
</feature>
<feature type="transmembrane region" description="Helical" evidence="2">
    <location>
        <begin position="477"/>
        <end position="500"/>
    </location>
</feature>
<keyword evidence="2" id="KW-1133">Transmembrane helix</keyword>
<proteinExistence type="predicted"/>
<name>A0A3N4RCX0_9ACTN</name>
<feature type="transmembrane region" description="Helical" evidence="2">
    <location>
        <begin position="111"/>
        <end position="130"/>
    </location>
</feature>
<evidence type="ECO:0000313" key="4">
    <source>
        <dbReference type="Proteomes" id="UP000266906"/>
    </source>
</evidence>
<accession>A0A3N4RCX0</accession>
<dbReference type="EMBL" id="RKQG01000002">
    <property type="protein sequence ID" value="RPE29209.1"/>
    <property type="molecule type" value="Genomic_DNA"/>
</dbReference>
<dbReference type="Proteomes" id="UP000266906">
    <property type="component" value="Unassembled WGS sequence"/>
</dbReference>
<feature type="transmembrane region" description="Helical" evidence="2">
    <location>
        <begin position="418"/>
        <end position="435"/>
    </location>
</feature>
<feature type="compositionally biased region" description="Low complexity" evidence="1">
    <location>
        <begin position="284"/>
        <end position="298"/>
    </location>
</feature>
<comment type="caution">
    <text evidence="3">The sequence shown here is derived from an EMBL/GenBank/DDBJ whole genome shotgun (WGS) entry which is preliminary data.</text>
</comment>
<protein>
    <submittedName>
        <fullName evidence="3">Uncharacterized protein</fullName>
    </submittedName>
</protein>
<evidence type="ECO:0000256" key="1">
    <source>
        <dbReference type="SAM" id="MobiDB-lite"/>
    </source>
</evidence>
<feature type="transmembrane region" description="Helical" evidence="2">
    <location>
        <begin position="389"/>
        <end position="412"/>
    </location>
</feature>
<feature type="region of interest" description="Disordered" evidence="1">
    <location>
        <begin position="264"/>
        <end position="302"/>
    </location>
</feature>
<keyword evidence="4" id="KW-1185">Reference proteome</keyword>